<dbReference type="GO" id="GO:0004854">
    <property type="term" value="F:xanthine dehydrogenase activity"/>
    <property type="evidence" value="ECO:0007669"/>
    <property type="project" value="UniProtKB-EC"/>
</dbReference>
<dbReference type="Gene3D" id="3.30.390.50">
    <property type="entry name" value="CO dehydrogenase flavoprotein, C-terminal domain"/>
    <property type="match status" value="1"/>
</dbReference>
<evidence type="ECO:0000313" key="3">
    <source>
        <dbReference type="Proteomes" id="UP000824238"/>
    </source>
</evidence>
<evidence type="ECO:0000313" key="2">
    <source>
        <dbReference type="EMBL" id="HIR54320.1"/>
    </source>
</evidence>
<dbReference type="InterPro" id="IPR005107">
    <property type="entry name" value="CO_DH_flav_C"/>
</dbReference>
<dbReference type="EMBL" id="DVHH01000049">
    <property type="protein sequence ID" value="HIR54320.1"/>
    <property type="molecule type" value="Genomic_DNA"/>
</dbReference>
<name>A0A9D1DK27_9FIRM</name>
<feature type="non-terminal residue" evidence="2">
    <location>
        <position position="1"/>
    </location>
</feature>
<dbReference type="Proteomes" id="UP000824238">
    <property type="component" value="Unassembled WGS sequence"/>
</dbReference>
<dbReference type="Pfam" id="PF03450">
    <property type="entry name" value="CO_deh_flav_C"/>
    <property type="match status" value="1"/>
</dbReference>
<protein>
    <submittedName>
        <fullName evidence="2">Xanthine dehydrogenase FAD-binding subunit XdhB</fullName>
        <ecNumber evidence="2">1.17.1.4</ecNumber>
    </submittedName>
</protein>
<dbReference type="AlphaFoldDB" id="A0A9D1DK27"/>
<reference evidence="2" key="2">
    <citation type="journal article" date="2021" name="PeerJ">
        <title>Extensive microbial diversity within the chicken gut microbiome revealed by metagenomics and culture.</title>
        <authorList>
            <person name="Gilroy R."/>
            <person name="Ravi A."/>
            <person name="Getino M."/>
            <person name="Pursley I."/>
            <person name="Horton D.L."/>
            <person name="Alikhan N.F."/>
            <person name="Baker D."/>
            <person name="Gharbi K."/>
            <person name="Hall N."/>
            <person name="Watson M."/>
            <person name="Adriaenssens E.M."/>
            <person name="Foster-Nyarko E."/>
            <person name="Jarju S."/>
            <person name="Secka A."/>
            <person name="Antonio M."/>
            <person name="Oren A."/>
            <person name="Chaudhuri R.R."/>
            <person name="La Ragione R."/>
            <person name="Hildebrand F."/>
            <person name="Pallen M.J."/>
        </authorList>
    </citation>
    <scope>NUCLEOTIDE SEQUENCE</scope>
    <source>
        <strain evidence="2">ChiGjej3B3-7149</strain>
    </source>
</reference>
<comment type="caution">
    <text evidence="2">The sequence shown here is derived from an EMBL/GenBank/DDBJ whole genome shotgun (WGS) entry which is preliminary data.</text>
</comment>
<dbReference type="SUPFAM" id="SSF55447">
    <property type="entry name" value="CO dehydrogenase flavoprotein C-terminal domain-like"/>
    <property type="match status" value="1"/>
</dbReference>
<gene>
    <name evidence="2" type="ORF">IAD36_01790</name>
</gene>
<keyword evidence="2" id="KW-0560">Oxidoreductase</keyword>
<proteinExistence type="predicted"/>
<feature type="domain" description="CO dehydrogenase flavoprotein C-terminal" evidence="1">
    <location>
        <begin position="1"/>
        <end position="40"/>
    </location>
</feature>
<sequence>ETAREFARAAVAEISPRDSWRASRAFRLHVAEECAFRALCESVLRAGGRL</sequence>
<dbReference type="EC" id="1.17.1.4" evidence="2"/>
<organism evidence="2 3">
    <name type="scientific">Candidatus Scatomorpha intestinigallinarum</name>
    <dbReference type="NCBI Taxonomy" id="2840923"/>
    <lineage>
        <taxon>Bacteria</taxon>
        <taxon>Bacillati</taxon>
        <taxon>Bacillota</taxon>
        <taxon>Clostridia</taxon>
        <taxon>Eubacteriales</taxon>
        <taxon>Candidatus Scatomorpha</taxon>
    </lineage>
</organism>
<reference evidence="2" key="1">
    <citation type="submission" date="2020-10" db="EMBL/GenBank/DDBJ databases">
        <authorList>
            <person name="Gilroy R."/>
        </authorList>
    </citation>
    <scope>NUCLEOTIDE SEQUENCE</scope>
    <source>
        <strain evidence="2">ChiGjej3B3-7149</strain>
    </source>
</reference>
<evidence type="ECO:0000259" key="1">
    <source>
        <dbReference type="Pfam" id="PF03450"/>
    </source>
</evidence>
<accession>A0A9D1DK27</accession>
<dbReference type="InterPro" id="IPR036683">
    <property type="entry name" value="CO_DH_flav_C_dom_sf"/>
</dbReference>